<evidence type="ECO:0000259" key="1">
    <source>
        <dbReference type="SMART" id="SM00458"/>
    </source>
</evidence>
<dbReference type="Proteomes" id="UP001596306">
    <property type="component" value="Unassembled WGS sequence"/>
</dbReference>
<gene>
    <name evidence="2" type="ORF">ACFQB0_05945</name>
</gene>
<accession>A0ABW1VG36</accession>
<name>A0ABW1VG36_9MICO</name>
<dbReference type="InterPro" id="IPR021862">
    <property type="entry name" value="DUF3472"/>
</dbReference>
<dbReference type="RefSeq" id="WP_386728740.1">
    <property type="nucleotide sequence ID" value="NZ_JBHSTP010000001.1"/>
</dbReference>
<comment type="caution">
    <text evidence="2">The sequence shown here is derived from an EMBL/GenBank/DDBJ whole genome shotgun (WGS) entry which is preliminary data.</text>
</comment>
<evidence type="ECO:0000313" key="3">
    <source>
        <dbReference type="Proteomes" id="UP001596306"/>
    </source>
</evidence>
<dbReference type="Gene3D" id="2.80.10.50">
    <property type="match status" value="1"/>
</dbReference>
<dbReference type="PROSITE" id="PS50231">
    <property type="entry name" value="RICIN_B_LECTIN"/>
    <property type="match status" value="1"/>
</dbReference>
<feature type="domain" description="Ricin B lectin" evidence="1">
    <location>
        <begin position="213"/>
        <end position="328"/>
    </location>
</feature>
<reference evidence="3" key="1">
    <citation type="journal article" date="2019" name="Int. J. Syst. Evol. Microbiol.">
        <title>The Global Catalogue of Microorganisms (GCM) 10K type strain sequencing project: providing services to taxonomists for standard genome sequencing and annotation.</title>
        <authorList>
            <consortium name="The Broad Institute Genomics Platform"/>
            <consortium name="The Broad Institute Genome Sequencing Center for Infectious Disease"/>
            <person name="Wu L."/>
            <person name="Ma J."/>
        </authorList>
    </citation>
    <scope>NUCLEOTIDE SEQUENCE [LARGE SCALE GENOMIC DNA]</scope>
    <source>
        <strain evidence="3">CCUG 43304</strain>
    </source>
</reference>
<dbReference type="InterPro" id="IPR035992">
    <property type="entry name" value="Ricin_B-like_lectins"/>
</dbReference>
<dbReference type="Pfam" id="PF11958">
    <property type="entry name" value="DUF3472"/>
    <property type="match status" value="1"/>
</dbReference>
<dbReference type="Pfam" id="PF00652">
    <property type="entry name" value="Ricin_B_lectin"/>
    <property type="match status" value="1"/>
</dbReference>
<protein>
    <submittedName>
        <fullName evidence="2">DUF3472 domain-containing protein</fullName>
    </submittedName>
</protein>
<sequence length="336" mass="36234">MSFTTKVDTDPGPTARVYWSHFFSFADKGPRGNQGDAYTGMQVTGAGNERLFLFSVWNATKDEAKAGSPGSYCVPFDGEGKGMSCRMAVDWVAGHTYRSDVKHEGDRWFSVTVTDEDTSESFDLGRIRAGADAILRDGMTDFTEYFEWSNPNSSCFDQPYSSATFSLPLASSGKVPEIAEISTTATPGCPASTTVTPVLNGSRHDDAVGNTVRGQVFDSSGNVMQGSLSGSPVTLRKPRETKHQAWVYAWDSTLRLPESDQCLTMTTPGGAVAMTGCRADSSQQWTYSASTQHYVSNGLCLTTQAGWYSALTVSACDVNDSSQKWTPPSDPLPARG</sequence>
<proteinExistence type="predicted"/>
<dbReference type="SMART" id="SM00458">
    <property type="entry name" value="RICIN"/>
    <property type="match status" value="1"/>
</dbReference>
<dbReference type="SUPFAM" id="SSF50370">
    <property type="entry name" value="Ricin B-like lectins"/>
    <property type="match status" value="1"/>
</dbReference>
<dbReference type="InterPro" id="IPR000772">
    <property type="entry name" value="Ricin_B_lectin"/>
</dbReference>
<evidence type="ECO:0000313" key="2">
    <source>
        <dbReference type="EMBL" id="MFC6355645.1"/>
    </source>
</evidence>
<dbReference type="EMBL" id="JBHSTP010000001">
    <property type="protein sequence ID" value="MFC6355645.1"/>
    <property type="molecule type" value="Genomic_DNA"/>
</dbReference>
<keyword evidence="3" id="KW-1185">Reference proteome</keyword>
<organism evidence="2 3">
    <name type="scientific">Luethyella okanaganae</name>
    <dbReference type="NCBI Taxonomy" id="69372"/>
    <lineage>
        <taxon>Bacteria</taxon>
        <taxon>Bacillati</taxon>
        <taxon>Actinomycetota</taxon>
        <taxon>Actinomycetes</taxon>
        <taxon>Micrococcales</taxon>
        <taxon>Microbacteriaceae</taxon>
        <taxon>Luethyella</taxon>
    </lineage>
</organism>